<dbReference type="EMBL" id="MELI01000044">
    <property type="protein sequence ID" value="OFW34454.1"/>
    <property type="molecule type" value="Genomic_DNA"/>
</dbReference>
<gene>
    <name evidence="2" type="primary">rsfS</name>
    <name evidence="3" type="ORF">A2074_07690</name>
</gene>
<dbReference type="AlphaFoldDB" id="A0A1F2UNB5"/>
<evidence type="ECO:0000313" key="4">
    <source>
        <dbReference type="Proteomes" id="UP000178086"/>
    </source>
</evidence>
<dbReference type="PANTHER" id="PTHR21043:SF0">
    <property type="entry name" value="MITOCHONDRIAL ASSEMBLY OF RIBOSOMAL LARGE SUBUNIT PROTEIN 1"/>
    <property type="match status" value="1"/>
</dbReference>
<keyword evidence="2" id="KW-0678">Repressor</keyword>
<keyword evidence="2" id="KW-0810">Translation regulation</keyword>
<dbReference type="InterPro" id="IPR043519">
    <property type="entry name" value="NT_sf"/>
</dbReference>
<keyword evidence="2" id="KW-0963">Cytoplasm</keyword>
<dbReference type="Pfam" id="PF02410">
    <property type="entry name" value="RsfS"/>
    <property type="match status" value="1"/>
</dbReference>
<comment type="similarity">
    <text evidence="1 2">Belongs to the Iojap/RsfS family.</text>
</comment>
<dbReference type="InterPro" id="IPR004394">
    <property type="entry name" value="Iojap/RsfS/C7orf30"/>
</dbReference>
<name>A0A1F2UNB5_9ACTN</name>
<dbReference type="GO" id="GO:0005737">
    <property type="term" value="C:cytoplasm"/>
    <property type="evidence" value="ECO:0007669"/>
    <property type="project" value="UniProtKB-SubCell"/>
</dbReference>
<dbReference type="Gene3D" id="3.30.460.10">
    <property type="entry name" value="Beta Polymerase, domain 2"/>
    <property type="match status" value="1"/>
</dbReference>
<evidence type="ECO:0000256" key="2">
    <source>
        <dbReference type="HAMAP-Rule" id="MF_01477"/>
    </source>
</evidence>
<dbReference type="SUPFAM" id="SSF81301">
    <property type="entry name" value="Nucleotidyltransferase"/>
    <property type="match status" value="1"/>
</dbReference>
<sequence length="115" mass="13148">MEAQEIVEIAAQAAAEKLATDISIIDVSSIFVITDYFMICSGQTGRQVQTIAENIEDKLRELKVRKIGLEGDKEKSWILLDFGAVIVHIFTQEQRNFYQLEKLWSDAPRRTWETG</sequence>
<evidence type="ECO:0000313" key="3">
    <source>
        <dbReference type="EMBL" id="OFW34454.1"/>
    </source>
</evidence>
<comment type="caution">
    <text evidence="3">The sequence shown here is derived from an EMBL/GenBank/DDBJ whole genome shotgun (WGS) entry which is preliminary data.</text>
</comment>
<dbReference type="NCBIfam" id="TIGR00090">
    <property type="entry name" value="rsfS_iojap_ybeB"/>
    <property type="match status" value="1"/>
</dbReference>
<dbReference type="GO" id="GO:0042256">
    <property type="term" value="P:cytosolic ribosome assembly"/>
    <property type="evidence" value="ECO:0007669"/>
    <property type="project" value="UniProtKB-UniRule"/>
</dbReference>
<evidence type="ECO:0000256" key="1">
    <source>
        <dbReference type="ARBA" id="ARBA00010574"/>
    </source>
</evidence>
<proteinExistence type="inferred from homology"/>
<dbReference type="GO" id="GO:0043023">
    <property type="term" value="F:ribosomal large subunit binding"/>
    <property type="evidence" value="ECO:0007669"/>
    <property type="project" value="TreeGrafter"/>
</dbReference>
<protein>
    <recommendedName>
        <fullName evidence="2">Ribosomal silencing factor RsfS</fullName>
    </recommendedName>
</protein>
<accession>A0A1F2UNB5</accession>
<dbReference type="Proteomes" id="UP000178086">
    <property type="component" value="Unassembled WGS sequence"/>
</dbReference>
<organism evidence="3 4">
    <name type="scientific">Candidatus Aquicultor primus</name>
    <dbReference type="NCBI Taxonomy" id="1797195"/>
    <lineage>
        <taxon>Bacteria</taxon>
        <taxon>Bacillati</taxon>
        <taxon>Actinomycetota</taxon>
        <taxon>Candidatus Aquicultoria</taxon>
        <taxon>Candidatus Aquicultorales</taxon>
        <taxon>Candidatus Aquicultoraceae</taxon>
        <taxon>Candidatus Aquicultor</taxon>
    </lineage>
</organism>
<dbReference type="PANTHER" id="PTHR21043">
    <property type="entry name" value="IOJAP SUPERFAMILY ORTHOLOG"/>
    <property type="match status" value="1"/>
</dbReference>
<reference evidence="3 4" key="1">
    <citation type="journal article" date="2016" name="Nat. Commun.">
        <title>Thousands of microbial genomes shed light on interconnected biogeochemical processes in an aquifer system.</title>
        <authorList>
            <person name="Anantharaman K."/>
            <person name="Brown C.T."/>
            <person name="Hug L.A."/>
            <person name="Sharon I."/>
            <person name="Castelle C.J."/>
            <person name="Probst A.J."/>
            <person name="Thomas B.C."/>
            <person name="Singh A."/>
            <person name="Wilkins M.J."/>
            <person name="Karaoz U."/>
            <person name="Brodie E.L."/>
            <person name="Williams K.H."/>
            <person name="Hubbard S.S."/>
            <person name="Banfield J.F."/>
        </authorList>
    </citation>
    <scope>NUCLEOTIDE SEQUENCE [LARGE SCALE GENOMIC DNA]</scope>
</reference>
<comment type="subunit">
    <text evidence="2">Interacts with ribosomal protein uL14 (rplN).</text>
</comment>
<dbReference type="GO" id="GO:0017148">
    <property type="term" value="P:negative regulation of translation"/>
    <property type="evidence" value="ECO:0007669"/>
    <property type="project" value="UniProtKB-UniRule"/>
</dbReference>
<dbReference type="GO" id="GO:0090071">
    <property type="term" value="P:negative regulation of ribosome biogenesis"/>
    <property type="evidence" value="ECO:0007669"/>
    <property type="project" value="UniProtKB-UniRule"/>
</dbReference>
<comment type="subcellular location">
    <subcellularLocation>
        <location evidence="2">Cytoplasm</location>
    </subcellularLocation>
</comment>
<dbReference type="HAMAP" id="MF_01477">
    <property type="entry name" value="Iojap_RsfS"/>
    <property type="match status" value="1"/>
</dbReference>
<comment type="function">
    <text evidence="2">Functions as a ribosomal silencing factor. Interacts with ribosomal protein uL14 (rplN), blocking formation of intersubunit bridge B8. Prevents association of the 30S and 50S ribosomal subunits and the formation of functional ribosomes, thus repressing translation.</text>
</comment>